<evidence type="ECO:0000313" key="2">
    <source>
        <dbReference type="EMBL" id="UQX86883.1"/>
    </source>
</evidence>
<dbReference type="PANTHER" id="PTHR34202:SF1">
    <property type="entry name" value="UPF0548 PROTEIN"/>
    <property type="match status" value="1"/>
</dbReference>
<dbReference type="InterPro" id="IPR014457">
    <property type="entry name" value="UCP010260"/>
</dbReference>
<reference evidence="2" key="1">
    <citation type="journal article" date="2018" name="Int. J. Syst. Evol. Microbiol.">
        <title>Jatrophihabitans telluris sp. nov., isolated from sediment soil of lava forest wetlands and the emended description of the genus Jatrophihabitans.</title>
        <authorList>
            <person name="Lee K.C."/>
            <person name="Suh M.K."/>
            <person name="Eom M.K."/>
            <person name="Kim K.K."/>
            <person name="Kim J.S."/>
            <person name="Kim D.S."/>
            <person name="Ko S.H."/>
            <person name="Shin Y.K."/>
            <person name="Lee J.S."/>
        </authorList>
    </citation>
    <scope>NUCLEOTIDE SEQUENCE</scope>
    <source>
        <strain evidence="2">N237</strain>
    </source>
</reference>
<dbReference type="InterPro" id="IPR018960">
    <property type="entry name" value="DUF1990"/>
</dbReference>
<feature type="domain" description="DUF1990" evidence="1">
    <location>
        <begin position="20"/>
        <end position="173"/>
    </location>
</feature>
<organism evidence="2 3">
    <name type="scientific">Jatrophihabitans telluris</name>
    <dbReference type="NCBI Taxonomy" id="2038343"/>
    <lineage>
        <taxon>Bacteria</taxon>
        <taxon>Bacillati</taxon>
        <taxon>Actinomycetota</taxon>
        <taxon>Actinomycetes</taxon>
        <taxon>Jatrophihabitantales</taxon>
        <taxon>Jatrophihabitantaceae</taxon>
        <taxon>Jatrophihabitans</taxon>
    </lineage>
</organism>
<evidence type="ECO:0000259" key="1">
    <source>
        <dbReference type="Pfam" id="PF09348"/>
    </source>
</evidence>
<accession>A0ABY4QSZ8</accession>
<evidence type="ECO:0000313" key="3">
    <source>
        <dbReference type="Proteomes" id="UP001056336"/>
    </source>
</evidence>
<gene>
    <name evidence="2" type="ORF">M6D93_11250</name>
</gene>
<dbReference type="Pfam" id="PF09348">
    <property type="entry name" value="DUF1990"/>
    <property type="match status" value="1"/>
</dbReference>
<dbReference type="PANTHER" id="PTHR34202">
    <property type="entry name" value="UPF0548 PROTEIN"/>
    <property type="match status" value="1"/>
</dbReference>
<dbReference type="Proteomes" id="UP001056336">
    <property type="component" value="Chromosome"/>
</dbReference>
<keyword evidence="3" id="KW-1185">Reference proteome</keyword>
<dbReference type="EMBL" id="CP097332">
    <property type="protein sequence ID" value="UQX86883.1"/>
    <property type="molecule type" value="Genomic_DNA"/>
</dbReference>
<sequence>MEATLLDAVREDELRRAALTYPEVGQTQGETLPSGYDWLERTATLTGTDFLAASQALLAWQVQLNAGVGVEASALHVVADAVVTLRLGIGPLRVGAPCRIVYVVDEPWRRGFAYGTLPGHPESGEELFLLQVAPTGGVTLTIRAFSRPSSRLAKLATPVARSMQRTVTGRYLRSLSR</sequence>
<name>A0ABY4QSZ8_9ACTN</name>
<protein>
    <submittedName>
        <fullName evidence="2">DUF1990 domain-containing protein</fullName>
    </submittedName>
</protein>
<dbReference type="PIRSF" id="PIRSF010260">
    <property type="entry name" value="UCP010260"/>
    <property type="match status" value="1"/>
</dbReference>
<dbReference type="RefSeq" id="WP_249769282.1">
    <property type="nucleotide sequence ID" value="NZ_CP097332.1"/>
</dbReference>
<proteinExistence type="predicted"/>
<reference evidence="2" key="2">
    <citation type="submission" date="2022-05" db="EMBL/GenBank/DDBJ databases">
        <authorList>
            <person name="Kim J.-S."/>
            <person name="Lee K."/>
            <person name="Suh M."/>
            <person name="Eom M."/>
            <person name="Kim J.-S."/>
            <person name="Kim D.-S."/>
            <person name="Ko S.-H."/>
            <person name="Shin Y."/>
            <person name="Lee J.-S."/>
        </authorList>
    </citation>
    <scope>NUCLEOTIDE SEQUENCE</scope>
    <source>
        <strain evidence="2">N237</strain>
    </source>
</reference>